<dbReference type="InterPro" id="IPR006433">
    <property type="entry name" value="Prohead_protease"/>
</dbReference>
<keyword evidence="7" id="KW-1185">Reference proteome</keyword>
<keyword evidence="2 6" id="KW-0645">Protease</keyword>
<comment type="caution">
    <text evidence="6">The sequence shown here is derived from an EMBL/GenBank/DDBJ whole genome shotgun (WGS) entry which is preliminary data.</text>
</comment>
<evidence type="ECO:0000259" key="5">
    <source>
        <dbReference type="Pfam" id="PF04586"/>
    </source>
</evidence>
<evidence type="ECO:0000313" key="6">
    <source>
        <dbReference type="EMBL" id="MET3109754.1"/>
    </source>
</evidence>
<name>A0ABV2E5S7_9STAP</name>
<dbReference type="EMBL" id="JBDZDV010000001">
    <property type="protein sequence ID" value="MET3109754.1"/>
    <property type="molecule type" value="Genomic_DNA"/>
</dbReference>
<dbReference type="GO" id="GO:0008233">
    <property type="term" value="F:peptidase activity"/>
    <property type="evidence" value="ECO:0007669"/>
    <property type="project" value="UniProtKB-KW"/>
</dbReference>
<sequence length="205" mass="23485">MSNVEKRFIDVEVRAESNEQEKMVIEGYALKFNTKSNPLRSNDISFVETISPEALKDADMEDVRALIDHNPSLVLARTTADTLKLEVDEVGLKFRAELADTTYARDLYKNIEAGNINQCSFAFELDEKGDSVRYNKETRMYERTLNSFKKIIDVSAVTYPAYSDTDVAPALRSIEEADKEAEQLKEQQKRKLQLELELMQMKGEQ</sequence>
<proteinExistence type="predicted"/>
<feature type="domain" description="Prohead serine protease" evidence="5">
    <location>
        <begin position="11"/>
        <end position="179"/>
    </location>
</feature>
<dbReference type="Proteomes" id="UP001549019">
    <property type="component" value="Unassembled WGS sequence"/>
</dbReference>
<feature type="coiled-coil region" evidence="4">
    <location>
        <begin position="167"/>
        <end position="204"/>
    </location>
</feature>
<evidence type="ECO:0000256" key="4">
    <source>
        <dbReference type="SAM" id="Coils"/>
    </source>
</evidence>
<dbReference type="NCBIfam" id="TIGR01543">
    <property type="entry name" value="proheadase_HK97"/>
    <property type="match status" value="1"/>
</dbReference>
<protein>
    <submittedName>
        <fullName evidence="6">HK97 family phage prohead protease</fullName>
    </submittedName>
</protein>
<evidence type="ECO:0000256" key="2">
    <source>
        <dbReference type="ARBA" id="ARBA00022670"/>
    </source>
</evidence>
<accession>A0ABV2E5S7</accession>
<keyword evidence="4" id="KW-0175">Coiled coil</keyword>
<organism evidence="6 7">
    <name type="scientific">Salinicoccus halitifaciens</name>
    <dbReference type="NCBI Taxonomy" id="1073415"/>
    <lineage>
        <taxon>Bacteria</taxon>
        <taxon>Bacillati</taxon>
        <taxon>Bacillota</taxon>
        <taxon>Bacilli</taxon>
        <taxon>Bacillales</taxon>
        <taxon>Staphylococcaceae</taxon>
        <taxon>Salinicoccus</taxon>
    </lineage>
</organism>
<keyword evidence="3" id="KW-0378">Hydrolase</keyword>
<dbReference type="RefSeq" id="WP_230820906.1">
    <property type="nucleotide sequence ID" value="NZ_JAJNCU010000001.1"/>
</dbReference>
<gene>
    <name evidence="6" type="ORF">ABHD89_000142</name>
</gene>
<dbReference type="Pfam" id="PF04586">
    <property type="entry name" value="Peptidase_S78"/>
    <property type="match status" value="1"/>
</dbReference>
<evidence type="ECO:0000256" key="3">
    <source>
        <dbReference type="ARBA" id="ARBA00022801"/>
    </source>
</evidence>
<evidence type="ECO:0000313" key="7">
    <source>
        <dbReference type="Proteomes" id="UP001549019"/>
    </source>
</evidence>
<dbReference type="InterPro" id="IPR054613">
    <property type="entry name" value="Peptidase_S78_dom"/>
</dbReference>
<evidence type="ECO:0000256" key="1">
    <source>
        <dbReference type="ARBA" id="ARBA00022612"/>
    </source>
</evidence>
<dbReference type="GO" id="GO:0006508">
    <property type="term" value="P:proteolysis"/>
    <property type="evidence" value="ECO:0007669"/>
    <property type="project" value="UniProtKB-KW"/>
</dbReference>
<keyword evidence="1" id="KW-1188">Viral release from host cell</keyword>
<reference evidence="6 7" key="1">
    <citation type="submission" date="2024-05" db="EMBL/GenBank/DDBJ databases">
        <title>Genomic Encyclopedia of Type Strains, Phase IV (KMG-IV): sequencing the most valuable type-strain genomes for metagenomic binning, comparative biology and taxonomic classification.</title>
        <authorList>
            <person name="Goeker M."/>
        </authorList>
    </citation>
    <scope>NUCLEOTIDE SEQUENCE [LARGE SCALE GENOMIC DNA]</scope>
    <source>
        <strain evidence="6 7">DSM 25286</strain>
    </source>
</reference>